<dbReference type="InterPro" id="IPR006076">
    <property type="entry name" value="FAD-dep_OxRdtase"/>
</dbReference>
<dbReference type="PANTHER" id="PTHR10961:SF26">
    <property type="entry name" value="L-SACCHAROPINE OXIDASE"/>
    <property type="match status" value="1"/>
</dbReference>
<dbReference type="AlphaFoldDB" id="A0A1V6PF66"/>
<dbReference type="Pfam" id="PF01266">
    <property type="entry name" value="DAO"/>
    <property type="match status" value="1"/>
</dbReference>
<comment type="cofactor">
    <cofactor evidence="1">
        <name>FAD</name>
        <dbReference type="ChEBI" id="CHEBI:57692"/>
    </cofactor>
</comment>
<keyword evidence="8" id="KW-1185">Reference proteome</keyword>
<dbReference type="EMBL" id="MDYL01000006">
    <property type="protein sequence ID" value="OQD75658.1"/>
    <property type="molecule type" value="Genomic_DNA"/>
</dbReference>
<evidence type="ECO:0000256" key="2">
    <source>
        <dbReference type="ARBA" id="ARBA00010989"/>
    </source>
</evidence>
<dbReference type="GO" id="GO:0008115">
    <property type="term" value="F:sarcosine oxidase activity"/>
    <property type="evidence" value="ECO:0007669"/>
    <property type="project" value="TreeGrafter"/>
</dbReference>
<evidence type="ECO:0000256" key="3">
    <source>
        <dbReference type="ARBA" id="ARBA00022630"/>
    </source>
</evidence>
<evidence type="ECO:0000259" key="6">
    <source>
        <dbReference type="Pfam" id="PF01266"/>
    </source>
</evidence>
<feature type="domain" description="FAD dependent oxidoreductase" evidence="6">
    <location>
        <begin position="95"/>
        <end position="267"/>
    </location>
</feature>
<evidence type="ECO:0000256" key="5">
    <source>
        <dbReference type="ARBA" id="ARBA00023002"/>
    </source>
</evidence>
<dbReference type="OrthoDB" id="2219495at2759"/>
<dbReference type="InterPro" id="IPR045170">
    <property type="entry name" value="MTOX"/>
</dbReference>
<dbReference type="Proteomes" id="UP000191522">
    <property type="component" value="Unassembled WGS sequence"/>
</dbReference>
<comment type="caution">
    <text evidence="7">The sequence shown here is derived from an EMBL/GenBank/DDBJ whole genome shotgun (WGS) entry which is preliminary data.</text>
</comment>
<dbReference type="Gene3D" id="3.30.9.10">
    <property type="entry name" value="D-Amino Acid Oxidase, subunit A, domain 2"/>
    <property type="match status" value="2"/>
</dbReference>
<name>A0A1V6PF66_PENDC</name>
<dbReference type="Gene3D" id="3.50.50.60">
    <property type="entry name" value="FAD/NAD(P)-binding domain"/>
    <property type="match status" value="3"/>
</dbReference>
<dbReference type="InterPro" id="IPR036188">
    <property type="entry name" value="FAD/NAD-bd_sf"/>
</dbReference>
<organism evidence="7 8">
    <name type="scientific">Penicillium decumbens</name>
    <dbReference type="NCBI Taxonomy" id="69771"/>
    <lineage>
        <taxon>Eukaryota</taxon>
        <taxon>Fungi</taxon>
        <taxon>Dikarya</taxon>
        <taxon>Ascomycota</taxon>
        <taxon>Pezizomycotina</taxon>
        <taxon>Eurotiomycetes</taxon>
        <taxon>Eurotiomycetidae</taxon>
        <taxon>Eurotiales</taxon>
        <taxon>Aspergillaceae</taxon>
        <taxon>Penicillium</taxon>
    </lineage>
</organism>
<comment type="similarity">
    <text evidence="2">Belongs to the MSOX/MTOX family.</text>
</comment>
<dbReference type="STRING" id="69771.A0A1V6PF66"/>
<evidence type="ECO:0000313" key="7">
    <source>
        <dbReference type="EMBL" id="OQD75658.1"/>
    </source>
</evidence>
<evidence type="ECO:0000256" key="4">
    <source>
        <dbReference type="ARBA" id="ARBA00022827"/>
    </source>
</evidence>
<dbReference type="PANTHER" id="PTHR10961">
    <property type="entry name" value="PEROXISOMAL SARCOSINE OXIDASE"/>
    <property type="match status" value="1"/>
</dbReference>
<gene>
    <name evidence="7" type="ORF">PENDEC_c006G05033</name>
</gene>
<sequence>MSSGASRLPGSRLDVRPLTYRAVPLGRHPEDSTPNPYTLVPRLPSPGLHMHASEVYMVTRATNNETEPVNFSLDTPSWAFPYPTRSSFLVEVPSASTALHLSQKGYTNISVFEKGHHILPRFSAASNLTKIVRAEYEDPFYTDLTNKAIAAWKTPLFAPHFHQTGFLHCVSGAAPQKAVDTLKRFQASAERNPQIKPYVVPIKGDDAIRQAAWQFTGQLSGWNGYLNRFDGYAHSANALTAVYCAAQAAGVRFFLGEEVIVAAGAGVGRLVPQLGIQVVVKSWSIAHIHLTHEEASALRGIPVTYARDLGFFFEPDSMTNLLKLCPMAGMSSSIIVFSGDSGHGFKMFPIAGPFITDLLEAADGKQPVVRWRLKNPNPTSGKRDWEGDVSWRLGESKELSAIMLPNASIL</sequence>
<dbReference type="OMA" id="QFPGWNG"/>
<proteinExistence type="inferred from homology"/>
<accession>A0A1V6PF66</accession>
<keyword evidence="3" id="KW-0285">Flavoprotein</keyword>
<keyword evidence="5" id="KW-0560">Oxidoreductase</keyword>
<reference evidence="8" key="1">
    <citation type="journal article" date="2017" name="Nat. Microbiol.">
        <title>Global analysis of biosynthetic gene clusters reveals vast potential of secondary metabolite production in Penicillium species.</title>
        <authorList>
            <person name="Nielsen J.C."/>
            <person name="Grijseels S."/>
            <person name="Prigent S."/>
            <person name="Ji B."/>
            <person name="Dainat J."/>
            <person name="Nielsen K.F."/>
            <person name="Frisvad J.C."/>
            <person name="Workman M."/>
            <person name="Nielsen J."/>
        </authorList>
    </citation>
    <scope>NUCLEOTIDE SEQUENCE [LARGE SCALE GENOMIC DNA]</scope>
    <source>
        <strain evidence="8">IBT 11843</strain>
    </source>
</reference>
<dbReference type="GO" id="GO:0051698">
    <property type="term" value="F:saccharopine oxidase activity"/>
    <property type="evidence" value="ECO:0007669"/>
    <property type="project" value="TreeGrafter"/>
</dbReference>
<evidence type="ECO:0000313" key="8">
    <source>
        <dbReference type="Proteomes" id="UP000191522"/>
    </source>
</evidence>
<evidence type="ECO:0000256" key="1">
    <source>
        <dbReference type="ARBA" id="ARBA00001974"/>
    </source>
</evidence>
<dbReference type="GO" id="GO:0050660">
    <property type="term" value="F:flavin adenine dinucleotide binding"/>
    <property type="evidence" value="ECO:0007669"/>
    <property type="project" value="InterPro"/>
</dbReference>
<dbReference type="SUPFAM" id="SSF51905">
    <property type="entry name" value="FAD/NAD(P)-binding domain"/>
    <property type="match status" value="1"/>
</dbReference>
<keyword evidence="4" id="KW-0274">FAD</keyword>
<protein>
    <recommendedName>
        <fullName evidence="6">FAD dependent oxidoreductase domain-containing protein</fullName>
    </recommendedName>
</protein>